<proteinExistence type="predicted"/>
<accession>A0A9X4C363</accession>
<dbReference type="AlphaFoldDB" id="A0A9X4C363"/>
<protein>
    <submittedName>
        <fullName evidence="1">Uncharacterized protein</fullName>
    </submittedName>
</protein>
<dbReference type="RefSeq" id="WP_273877501.1">
    <property type="nucleotide sequence ID" value="NZ_JAMDHA010000020.1"/>
</dbReference>
<keyword evidence="2" id="KW-1185">Reference proteome</keyword>
<sequence>MFEVPVWCRVDDLNGERVLIRVRYASEADYNADKPHVSIVDKDELPVEILEPRFKYRLKSGVIVTTNENGAV</sequence>
<comment type="caution">
    <text evidence="1">The sequence shown here is derived from an EMBL/GenBank/DDBJ whole genome shotgun (WGS) entry which is preliminary data.</text>
</comment>
<organism evidence="1 2">
    <name type="scientific">Pseudomonas shahriarae</name>
    <dbReference type="NCBI Taxonomy" id="2745512"/>
    <lineage>
        <taxon>Bacteria</taxon>
        <taxon>Pseudomonadati</taxon>
        <taxon>Pseudomonadota</taxon>
        <taxon>Gammaproteobacteria</taxon>
        <taxon>Pseudomonadales</taxon>
        <taxon>Pseudomonadaceae</taxon>
        <taxon>Pseudomonas</taxon>
    </lineage>
</organism>
<dbReference type="EMBL" id="JAMDHA010000020">
    <property type="protein sequence ID" value="MDD1009416.1"/>
    <property type="molecule type" value="Genomic_DNA"/>
</dbReference>
<gene>
    <name evidence="1" type="ORF">M5G27_18225</name>
</gene>
<evidence type="ECO:0000313" key="1">
    <source>
        <dbReference type="EMBL" id="MDD1009416.1"/>
    </source>
</evidence>
<dbReference type="Proteomes" id="UP001148185">
    <property type="component" value="Unassembled WGS sequence"/>
</dbReference>
<reference evidence="1 2" key="1">
    <citation type="submission" date="2022-05" db="EMBL/GenBank/DDBJ databases">
        <title>Novel Pseudomonas spp. Isolated from a Rainbow Trout Aquaculture Facility.</title>
        <authorList>
            <person name="Testerman T."/>
            <person name="Graf J."/>
        </authorList>
    </citation>
    <scope>NUCLEOTIDE SEQUENCE [LARGE SCALE GENOMIC DNA]</scope>
    <source>
        <strain evidence="1 2">ID1042</strain>
    </source>
</reference>
<name>A0A9X4C363_9PSED</name>
<evidence type="ECO:0000313" key="2">
    <source>
        <dbReference type="Proteomes" id="UP001148185"/>
    </source>
</evidence>